<accession>A0A367K3I8</accession>
<sequence length="160" mass="17857">MTSTAASDDEMQCSFEYYTSCGNFNYTDSQGNVKCVNIDPVNNILTWKFCHKKYKLADAFRKHIFGKACNINDDAARAALEGNDSDDDSISGGDDTVHVALGIVTITLSIQEKEEHNNTRHGYKTAILSAFNALNQSDRDREKKKNFDSTVRGIRVNGIY</sequence>
<comment type="caution">
    <text evidence="1">The sequence shown here is derived from an EMBL/GenBank/DDBJ whole genome shotgun (WGS) entry which is preliminary data.</text>
</comment>
<dbReference type="EMBL" id="PJQL01000343">
    <property type="protein sequence ID" value="RCH96709.1"/>
    <property type="molecule type" value="Genomic_DNA"/>
</dbReference>
<evidence type="ECO:0000313" key="1">
    <source>
        <dbReference type="EMBL" id="RCH96709.1"/>
    </source>
</evidence>
<keyword evidence="2" id="KW-1185">Reference proteome</keyword>
<name>A0A367K3I8_RHIAZ</name>
<proteinExistence type="predicted"/>
<dbReference type="Proteomes" id="UP000252139">
    <property type="component" value="Unassembled WGS sequence"/>
</dbReference>
<reference evidence="1 2" key="1">
    <citation type="journal article" date="2018" name="G3 (Bethesda)">
        <title>Phylogenetic and Phylogenomic Definition of Rhizopus Species.</title>
        <authorList>
            <person name="Gryganskyi A.P."/>
            <person name="Golan J."/>
            <person name="Dolatabadi S."/>
            <person name="Mondo S."/>
            <person name="Robb S."/>
            <person name="Idnurm A."/>
            <person name="Muszewska A."/>
            <person name="Steczkiewicz K."/>
            <person name="Masonjones S."/>
            <person name="Liao H.L."/>
            <person name="Gajdeczka M.T."/>
            <person name="Anike F."/>
            <person name="Vuek A."/>
            <person name="Anishchenko I.M."/>
            <person name="Voigt K."/>
            <person name="de Hoog G.S."/>
            <person name="Smith M.E."/>
            <person name="Heitman J."/>
            <person name="Vilgalys R."/>
            <person name="Stajich J.E."/>
        </authorList>
    </citation>
    <scope>NUCLEOTIDE SEQUENCE [LARGE SCALE GENOMIC DNA]</scope>
    <source>
        <strain evidence="1 2">CBS 357.93</strain>
    </source>
</reference>
<dbReference type="AlphaFoldDB" id="A0A367K3I8"/>
<protein>
    <submittedName>
        <fullName evidence="1">Uncharacterized protein</fullName>
    </submittedName>
</protein>
<gene>
    <name evidence="1" type="ORF">CU097_009574</name>
</gene>
<dbReference type="OrthoDB" id="2286040at2759"/>
<evidence type="ECO:0000313" key="2">
    <source>
        <dbReference type="Proteomes" id="UP000252139"/>
    </source>
</evidence>
<organism evidence="1 2">
    <name type="scientific">Rhizopus azygosporus</name>
    <name type="common">Rhizopus microsporus var. azygosporus</name>
    <dbReference type="NCBI Taxonomy" id="86630"/>
    <lineage>
        <taxon>Eukaryota</taxon>
        <taxon>Fungi</taxon>
        <taxon>Fungi incertae sedis</taxon>
        <taxon>Mucoromycota</taxon>
        <taxon>Mucoromycotina</taxon>
        <taxon>Mucoromycetes</taxon>
        <taxon>Mucorales</taxon>
        <taxon>Mucorineae</taxon>
        <taxon>Rhizopodaceae</taxon>
        <taxon>Rhizopus</taxon>
    </lineage>
</organism>